<dbReference type="SUPFAM" id="SSF47781">
    <property type="entry name" value="RuvA domain 2-like"/>
    <property type="match status" value="1"/>
</dbReference>
<dbReference type="Proteomes" id="UP000321353">
    <property type="component" value="Chromosome"/>
</dbReference>
<reference evidence="4 5" key="1">
    <citation type="submission" date="2019-02" db="EMBL/GenBank/DDBJ databases">
        <title>Planctomycetal bacteria perform biofilm scaping via a novel small molecule.</title>
        <authorList>
            <person name="Jeske O."/>
            <person name="Boedeker C."/>
            <person name="Wiegand S."/>
            <person name="Breitling P."/>
            <person name="Kallscheuer N."/>
            <person name="Jogler M."/>
            <person name="Rohde M."/>
            <person name="Petersen J."/>
            <person name="Medema M.H."/>
            <person name="Surup F."/>
            <person name="Jogler C."/>
        </authorList>
    </citation>
    <scope>NUCLEOTIDE SEQUENCE [LARGE SCALE GENOMIC DNA]</scope>
    <source>
        <strain evidence="4 5">Mal15</strain>
    </source>
</reference>
<dbReference type="GO" id="GO:0015627">
    <property type="term" value="C:type II protein secretion system complex"/>
    <property type="evidence" value="ECO:0007669"/>
    <property type="project" value="TreeGrafter"/>
</dbReference>
<gene>
    <name evidence="4" type="primary">comEA</name>
    <name evidence="4" type="ORF">Mal15_10430</name>
</gene>
<keyword evidence="2" id="KW-0812">Transmembrane</keyword>
<proteinExistence type="predicted"/>
<dbReference type="AlphaFoldDB" id="A0A5B9M8J6"/>
<dbReference type="Gene3D" id="1.10.150.320">
    <property type="entry name" value="Photosystem II 12 kDa extrinsic protein"/>
    <property type="match status" value="1"/>
</dbReference>
<name>A0A5B9M8J6_9BACT</name>
<accession>A0A5B9M8J6</accession>
<keyword evidence="2" id="KW-0472">Membrane</keyword>
<sequence length="136" mass="14867">MNAETDRSLPSLLHPAIQNATATLSLVAMVTIAGLAYWTGISGRPIDREAARAVQSTFQIDLNRAEKRELMLLPGVGERTAERILEDRERNGPFLSFHDLQRVPGIGPKTIQEISPHCRPVTDSGGPSGDRLVAER</sequence>
<feature type="domain" description="Helix-hairpin-helix DNA-binding motif class 1" evidence="3">
    <location>
        <begin position="68"/>
        <end position="87"/>
    </location>
</feature>
<dbReference type="InterPro" id="IPR003583">
    <property type="entry name" value="Hlx-hairpin-Hlx_DNA-bd_motif"/>
</dbReference>
<feature type="region of interest" description="Disordered" evidence="1">
    <location>
        <begin position="108"/>
        <end position="136"/>
    </location>
</feature>
<keyword evidence="5" id="KW-1185">Reference proteome</keyword>
<dbReference type="PANTHER" id="PTHR21180">
    <property type="entry name" value="ENDONUCLEASE/EXONUCLEASE/PHOSPHATASE FAMILY DOMAIN-CONTAINING PROTEIN 1"/>
    <property type="match status" value="1"/>
</dbReference>
<dbReference type="PANTHER" id="PTHR21180:SF32">
    <property type="entry name" value="ENDONUCLEASE_EXONUCLEASE_PHOSPHATASE FAMILY DOMAIN-CONTAINING PROTEIN 1"/>
    <property type="match status" value="1"/>
</dbReference>
<evidence type="ECO:0000313" key="4">
    <source>
        <dbReference type="EMBL" id="QEF97013.1"/>
    </source>
</evidence>
<dbReference type="RefSeq" id="WP_167546636.1">
    <property type="nucleotide sequence ID" value="NZ_CP036264.1"/>
</dbReference>
<evidence type="ECO:0000313" key="5">
    <source>
        <dbReference type="Proteomes" id="UP000321353"/>
    </source>
</evidence>
<evidence type="ECO:0000259" key="3">
    <source>
        <dbReference type="SMART" id="SM00278"/>
    </source>
</evidence>
<dbReference type="SMART" id="SM00278">
    <property type="entry name" value="HhH1"/>
    <property type="match status" value="2"/>
</dbReference>
<organism evidence="4 5">
    <name type="scientific">Stieleria maiorica</name>
    <dbReference type="NCBI Taxonomy" id="2795974"/>
    <lineage>
        <taxon>Bacteria</taxon>
        <taxon>Pseudomonadati</taxon>
        <taxon>Planctomycetota</taxon>
        <taxon>Planctomycetia</taxon>
        <taxon>Pirellulales</taxon>
        <taxon>Pirellulaceae</taxon>
        <taxon>Stieleria</taxon>
    </lineage>
</organism>
<dbReference type="Pfam" id="PF12836">
    <property type="entry name" value="HHH_3"/>
    <property type="match status" value="1"/>
</dbReference>
<evidence type="ECO:0000256" key="1">
    <source>
        <dbReference type="SAM" id="MobiDB-lite"/>
    </source>
</evidence>
<dbReference type="InterPro" id="IPR051675">
    <property type="entry name" value="Endo/Exo/Phosphatase_dom_1"/>
</dbReference>
<dbReference type="InterPro" id="IPR010994">
    <property type="entry name" value="RuvA_2-like"/>
</dbReference>
<dbReference type="KEGG" id="smam:Mal15_10430"/>
<keyword evidence="2" id="KW-1133">Transmembrane helix</keyword>
<feature type="transmembrane region" description="Helical" evidence="2">
    <location>
        <begin position="20"/>
        <end position="38"/>
    </location>
</feature>
<dbReference type="GO" id="GO:0006281">
    <property type="term" value="P:DNA repair"/>
    <property type="evidence" value="ECO:0007669"/>
    <property type="project" value="InterPro"/>
</dbReference>
<dbReference type="GO" id="GO:0003677">
    <property type="term" value="F:DNA binding"/>
    <property type="evidence" value="ECO:0007669"/>
    <property type="project" value="InterPro"/>
</dbReference>
<protein>
    <submittedName>
        <fullName evidence="4">ComE operon protein 1</fullName>
    </submittedName>
</protein>
<dbReference type="GO" id="GO:0015628">
    <property type="term" value="P:protein secretion by the type II secretion system"/>
    <property type="evidence" value="ECO:0007669"/>
    <property type="project" value="TreeGrafter"/>
</dbReference>
<evidence type="ECO:0000256" key="2">
    <source>
        <dbReference type="SAM" id="Phobius"/>
    </source>
</evidence>
<dbReference type="EMBL" id="CP036264">
    <property type="protein sequence ID" value="QEF97013.1"/>
    <property type="molecule type" value="Genomic_DNA"/>
</dbReference>
<feature type="domain" description="Helix-hairpin-helix DNA-binding motif class 1" evidence="3">
    <location>
        <begin position="98"/>
        <end position="117"/>
    </location>
</feature>